<reference evidence="1 2" key="1">
    <citation type="submission" date="2023-01" db="EMBL/GenBank/DDBJ databases">
        <title>Novel diversity within Roseofilum (Cyanobacteria; Desertifilaceae) from marine benthic mats with descriptions of four novel species.</title>
        <authorList>
            <person name="Wang Y."/>
            <person name="Berthold D.E."/>
            <person name="Hu J."/>
            <person name="Lefler F.W."/>
            <person name="Laughinghouse H.D. IV."/>
        </authorList>
    </citation>
    <scope>NUCLEOTIDE SEQUENCE [LARGE SCALE GENOMIC DNA]</scope>
    <source>
        <strain evidence="1 2">BLCC-M91</strain>
    </source>
</reference>
<keyword evidence="2" id="KW-1185">Reference proteome</keyword>
<evidence type="ECO:0000313" key="2">
    <source>
        <dbReference type="Proteomes" id="UP001231370"/>
    </source>
</evidence>
<organism evidence="1 2">
    <name type="scientific">Roseofilum halophilum BLCC-M91</name>
    <dbReference type="NCBI Taxonomy" id="3022259"/>
    <lineage>
        <taxon>Bacteria</taxon>
        <taxon>Bacillati</taxon>
        <taxon>Cyanobacteriota</taxon>
        <taxon>Cyanophyceae</taxon>
        <taxon>Desertifilales</taxon>
        <taxon>Desertifilaceae</taxon>
        <taxon>Roseofilum</taxon>
        <taxon>Roseofilum halophilum</taxon>
    </lineage>
</organism>
<evidence type="ECO:0000313" key="1">
    <source>
        <dbReference type="EMBL" id="MDJ1178265.1"/>
    </source>
</evidence>
<accession>A0ABT7BGR8</accession>
<sequence length="40" mass="4274">MTKILIVIGYSRLGSGKKGGDARGIVEAIAPRLNRLPHKS</sequence>
<proteinExistence type="predicted"/>
<comment type="caution">
    <text evidence="1">The sequence shown here is derived from an EMBL/GenBank/DDBJ whole genome shotgun (WGS) entry which is preliminary data.</text>
</comment>
<name>A0ABT7BGR8_9CYAN</name>
<gene>
    <name evidence="1" type="ORF">PJF56_05270</name>
</gene>
<dbReference type="EMBL" id="JAQPOK010000040">
    <property type="protein sequence ID" value="MDJ1178265.1"/>
    <property type="molecule type" value="Genomic_DNA"/>
</dbReference>
<protein>
    <submittedName>
        <fullName evidence="1">Uncharacterized protein</fullName>
    </submittedName>
</protein>
<dbReference type="Proteomes" id="UP001231370">
    <property type="component" value="Unassembled WGS sequence"/>
</dbReference>
<dbReference type="RefSeq" id="WP_283761588.1">
    <property type="nucleotide sequence ID" value="NZ_JAQPOK010000040.1"/>
</dbReference>